<name>A0A2W2AVJ4_9HYPH</name>
<comment type="catalytic activity">
    <reaction evidence="11">
        <text>mycophenolic acid O-acyl-beta-D-glucuronide + H2O = mycophenolate + D-glucuronate + H(+)</text>
        <dbReference type="Rhea" id="RHEA:34179"/>
        <dbReference type="ChEBI" id="CHEBI:15377"/>
        <dbReference type="ChEBI" id="CHEBI:15378"/>
        <dbReference type="ChEBI" id="CHEBI:58720"/>
        <dbReference type="ChEBI" id="CHEBI:62932"/>
        <dbReference type="ChEBI" id="CHEBI:66982"/>
        <dbReference type="EC" id="3.1.1.93"/>
    </reaction>
    <physiologicalReaction direction="left-to-right" evidence="11">
        <dbReference type="Rhea" id="RHEA:34180"/>
    </physiologicalReaction>
</comment>
<dbReference type="EMBL" id="QKVK01000005">
    <property type="protein sequence ID" value="PZF76640.1"/>
    <property type="molecule type" value="Genomic_DNA"/>
</dbReference>
<dbReference type="Proteomes" id="UP000248795">
    <property type="component" value="Unassembled WGS sequence"/>
</dbReference>
<comment type="function">
    <text evidence="9">Acts as an acyl-protein thioesterase that hydrolyzes fatty acids from acylated residues in proteins. Regulates the mitochondrial S-depalmitoylation of the nucleophilic active site residue of peroxiredoxin-5/PRDX5, a key antioxidant protein, therefore modulating mitochondrial antioxidant ability. Also catalyzes the deglucuronidation of mycophenolic acid acyl-glucuronide, an active metabolite of the immunosuppressant drug mycophenolate.</text>
</comment>
<dbReference type="EC" id="3.1.2.22" evidence="1"/>
<dbReference type="InterPro" id="IPR000073">
    <property type="entry name" value="AB_hydrolase_1"/>
</dbReference>
<evidence type="ECO:0000256" key="5">
    <source>
        <dbReference type="ARBA" id="ARBA00039314"/>
    </source>
</evidence>
<dbReference type="AlphaFoldDB" id="A0A2W2AVJ4"/>
<dbReference type="Gene3D" id="3.40.50.1820">
    <property type="entry name" value="alpha/beta hydrolase"/>
    <property type="match status" value="1"/>
</dbReference>
<evidence type="ECO:0000256" key="7">
    <source>
        <dbReference type="ARBA" id="ARBA00042645"/>
    </source>
</evidence>
<evidence type="ECO:0000256" key="3">
    <source>
        <dbReference type="ARBA" id="ARBA00022946"/>
    </source>
</evidence>
<evidence type="ECO:0000256" key="11">
    <source>
        <dbReference type="ARBA" id="ARBA00047972"/>
    </source>
</evidence>
<dbReference type="GO" id="GO:0008474">
    <property type="term" value="F:palmitoyl-(protein) hydrolase activity"/>
    <property type="evidence" value="ECO:0007669"/>
    <property type="project" value="UniProtKB-EC"/>
</dbReference>
<evidence type="ECO:0000256" key="10">
    <source>
        <dbReference type="ARBA" id="ARBA00047409"/>
    </source>
</evidence>
<evidence type="ECO:0000256" key="2">
    <source>
        <dbReference type="ARBA" id="ARBA00022801"/>
    </source>
</evidence>
<dbReference type="EC" id="3.1.1.93" evidence="4"/>
<dbReference type="PANTHER" id="PTHR16138">
    <property type="entry name" value="MYCOPHENOLIC ACID ACYL-GLUCURONIDE ESTERASE, MITOCHONDRIAL"/>
    <property type="match status" value="1"/>
</dbReference>
<accession>A0A2W2AVJ4</accession>
<protein>
    <recommendedName>
        <fullName evidence="5">Palmitoyl-protein thioesterase ABHD10, mitochondrial</fullName>
        <ecNumber evidence="4">3.1.1.93</ecNumber>
        <ecNumber evidence="1">3.1.2.22</ecNumber>
    </recommendedName>
    <alternativeName>
        <fullName evidence="7">Acyl-protein thioesterase ABHD10</fullName>
    </alternativeName>
    <alternativeName>
        <fullName evidence="8">Alpha/beta hydrolase domain-containing protein 10</fullName>
    </alternativeName>
    <alternativeName>
        <fullName evidence="6">Mycophenolic acid acyl-glucuronide esterase, mitochondrial</fullName>
    </alternativeName>
</protein>
<keyword evidence="14" id="KW-1185">Reference proteome</keyword>
<comment type="caution">
    <text evidence="13">The sequence shown here is derived from an EMBL/GenBank/DDBJ whole genome shotgun (WGS) entry which is preliminary data.</text>
</comment>
<proteinExistence type="predicted"/>
<reference evidence="14" key="1">
    <citation type="submission" date="2018-06" db="EMBL/GenBank/DDBJ databases">
        <title>Aestuariibacter litoralis strain KCTC 52945T.</title>
        <authorList>
            <person name="Li X."/>
            <person name="Salam N."/>
            <person name="Li J.-L."/>
            <person name="Chen Y.-M."/>
            <person name="Yang Z.-W."/>
            <person name="Zhang L.-Y."/>
            <person name="Han M.-X."/>
            <person name="Xiao M."/>
            <person name="Li W.-J."/>
        </authorList>
    </citation>
    <scope>NUCLEOTIDE SEQUENCE [LARGE SCALE GENOMIC DNA]</scope>
    <source>
        <strain evidence="14">KCTC 52945</strain>
    </source>
</reference>
<evidence type="ECO:0000256" key="9">
    <source>
        <dbReference type="ARBA" id="ARBA00046047"/>
    </source>
</evidence>
<organism evidence="13 14">
    <name type="scientific">Aestuariivirga litoralis</name>
    <dbReference type="NCBI Taxonomy" id="2650924"/>
    <lineage>
        <taxon>Bacteria</taxon>
        <taxon>Pseudomonadati</taxon>
        <taxon>Pseudomonadota</taxon>
        <taxon>Alphaproteobacteria</taxon>
        <taxon>Hyphomicrobiales</taxon>
        <taxon>Aestuariivirgaceae</taxon>
        <taxon>Aestuariivirga</taxon>
    </lineage>
</organism>
<dbReference type="SUPFAM" id="SSF53474">
    <property type="entry name" value="alpha/beta-Hydrolases"/>
    <property type="match status" value="1"/>
</dbReference>
<evidence type="ECO:0000259" key="12">
    <source>
        <dbReference type="Pfam" id="PF12697"/>
    </source>
</evidence>
<evidence type="ECO:0000256" key="4">
    <source>
        <dbReference type="ARBA" id="ARBA00039132"/>
    </source>
</evidence>
<evidence type="ECO:0000313" key="14">
    <source>
        <dbReference type="Proteomes" id="UP000248795"/>
    </source>
</evidence>
<sequence>MTDIKFEKAPDGTSIAWRQDGRDDLGRCGFVWLGGYKSDMEGSKAEALAALARETRRACLRFDYSGHGASGGLFVDGTISKWLEQSAHMLLTHGRGPRILVGSSMGGWLALLLYRLLQLKAPAAAQAIKGLVLLAPAADMTEDLMWDEFPEAVRTELNDKGVWLRPSAYGEPYAITRRLIEDGRRHLMLNQGLDVACPVRILQGDADPDVPAAHAVKVFGALRGADVTLTLIKGGDHRLSTPANLSLLRDTVLRLAERSEGIGV</sequence>
<evidence type="ECO:0000256" key="6">
    <source>
        <dbReference type="ARBA" id="ARBA00041520"/>
    </source>
</evidence>
<dbReference type="RefSeq" id="WP_111198876.1">
    <property type="nucleotide sequence ID" value="NZ_QKVK01000005.1"/>
</dbReference>
<gene>
    <name evidence="13" type="ORF">DK847_12655</name>
</gene>
<keyword evidence="2 13" id="KW-0378">Hydrolase</keyword>
<dbReference type="Pfam" id="PF12697">
    <property type="entry name" value="Abhydrolase_6"/>
    <property type="match status" value="1"/>
</dbReference>
<evidence type="ECO:0000313" key="13">
    <source>
        <dbReference type="EMBL" id="PZF76640.1"/>
    </source>
</evidence>
<feature type="domain" description="AB hydrolase-1" evidence="12">
    <location>
        <begin position="49"/>
        <end position="239"/>
    </location>
</feature>
<evidence type="ECO:0000256" key="8">
    <source>
        <dbReference type="ARBA" id="ARBA00042704"/>
    </source>
</evidence>
<dbReference type="InterPro" id="IPR029058">
    <property type="entry name" value="AB_hydrolase_fold"/>
</dbReference>
<comment type="catalytic activity">
    <reaction evidence="10">
        <text>S-hexadecanoyl-L-cysteinyl-[protein] + H2O = L-cysteinyl-[protein] + hexadecanoate + H(+)</text>
        <dbReference type="Rhea" id="RHEA:19233"/>
        <dbReference type="Rhea" id="RHEA-COMP:10131"/>
        <dbReference type="Rhea" id="RHEA-COMP:11032"/>
        <dbReference type="ChEBI" id="CHEBI:7896"/>
        <dbReference type="ChEBI" id="CHEBI:15377"/>
        <dbReference type="ChEBI" id="CHEBI:15378"/>
        <dbReference type="ChEBI" id="CHEBI:29950"/>
        <dbReference type="ChEBI" id="CHEBI:74151"/>
        <dbReference type="EC" id="3.1.2.22"/>
    </reaction>
    <physiologicalReaction direction="left-to-right" evidence="10">
        <dbReference type="Rhea" id="RHEA:19234"/>
    </physiologicalReaction>
</comment>
<keyword evidence="3" id="KW-0809">Transit peptide</keyword>
<dbReference type="PANTHER" id="PTHR16138:SF7">
    <property type="entry name" value="PALMITOYL-PROTEIN THIOESTERASE ABHD10, MITOCHONDRIAL"/>
    <property type="match status" value="1"/>
</dbReference>
<evidence type="ECO:0000256" key="1">
    <source>
        <dbReference type="ARBA" id="ARBA00012423"/>
    </source>
</evidence>
<dbReference type="GO" id="GO:0102390">
    <property type="term" value="F:mycophenolic acid acyl-glucuronide esterase activity"/>
    <property type="evidence" value="ECO:0007669"/>
    <property type="project" value="UniProtKB-EC"/>
</dbReference>
<dbReference type="InterPro" id="IPR052382">
    <property type="entry name" value="ABHD10_acyl-thioesterase"/>
</dbReference>